<accession>A0A9D1RE49</accession>
<evidence type="ECO:0000313" key="4">
    <source>
        <dbReference type="EMBL" id="HIW85907.1"/>
    </source>
</evidence>
<dbReference type="GO" id="GO:0016020">
    <property type="term" value="C:membrane"/>
    <property type="evidence" value="ECO:0007669"/>
    <property type="project" value="InterPro"/>
</dbReference>
<sequence length="485" mass="53789">MEKIFASIIDNKNRIERDYKDCSDFLLREINVCGTRCIVCVLDGMINSLMLSQMIMSPILNHDFESENPCDFFEEIKLKVVNALEMSECENFDDVYFYLSSGFAAVFVNGVSKALVMGIQGFEKRKTEEPSNESNIKGAKECFTETLNDNKAVLHRRIKSPKLKMKQFKIGNEVKTSVAVCYIKDVADMRLVADVENRILSAPVDDLCDYGELAEFLDSDIKSYFTAVGNTERPDTLCSKLSEGRVAVLVDGSPYAVYVPYLFTDSFSTVDDYNNRPFYATFNRLLKYFSFVISALLPGFYVAVGTYHQELLPASLMYTVAAAEASTPFSLMQEAVMVLILYEIMREAGLRLPKTIGHAVSIIGALVIGDAVVNAGLVGAPMLVVVAVTAIASYVIYPLYESISVLRIVFILLGGSTGIYGVMLGVCALCVNVTSLNPYGVPYSSPISPFSRKSVADTFYRAGWKKLIRRNVRVQNLRGADIDDD</sequence>
<name>A0A9D1RE49_9FIRM</name>
<evidence type="ECO:0000256" key="3">
    <source>
        <dbReference type="SAM" id="Phobius"/>
    </source>
</evidence>
<comment type="caution">
    <text evidence="4">The sequence shown here is derived from an EMBL/GenBank/DDBJ whole genome shotgun (WGS) entry which is preliminary data.</text>
</comment>
<feature type="transmembrane region" description="Helical" evidence="3">
    <location>
        <begin position="95"/>
        <end position="116"/>
    </location>
</feature>
<feature type="transmembrane region" description="Helical" evidence="3">
    <location>
        <begin position="409"/>
        <end position="434"/>
    </location>
</feature>
<proteinExistence type="inferred from homology"/>
<keyword evidence="2 3" id="KW-0472">Membrane</keyword>
<dbReference type="EMBL" id="DXGE01000024">
    <property type="protein sequence ID" value="HIW85907.1"/>
    <property type="molecule type" value="Genomic_DNA"/>
</dbReference>
<dbReference type="GO" id="GO:0009847">
    <property type="term" value="P:spore germination"/>
    <property type="evidence" value="ECO:0007669"/>
    <property type="project" value="InterPro"/>
</dbReference>
<feature type="transmembrane region" description="Helical" evidence="3">
    <location>
        <begin position="379"/>
        <end position="397"/>
    </location>
</feature>
<dbReference type="AlphaFoldDB" id="A0A9D1RE49"/>
<gene>
    <name evidence="4" type="ORF">IAA48_05370</name>
</gene>
<feature type="transmembrane region" description="Helical" evidence="3">
    <location>
        <begin position="285"/>
        <end position="304"/>
    </location>
</feature>
<protein>
    <submittedName>
        <fullName evidence="4">Spore germination protein</fullName>
    </submittedName>
</protein>
<keyword evidence="3" id="KW-1133">Transmembrane helix</keyword>
<evidence type="ECO:0000313" key="5">
    <source>
        <dbReference type="Proteomes" id="UP000824205"/>
    </source>
</evidence>
<dbReference type="PANTHER" id="PTHR22550">
    <property type="entry name" value="SPORE GERMINATION PROTEIN"/>
    <property type="match status" value="1"/>
</dbReference>
<keyword evidence="3" id="KW-0812">Transmembrane</keyword>
<comment type="similarity">
    <text evidence="1">Belongs to the GerABKA family.</text>
</comment>
<dbReference type="InterPro" id="IPR004995">
    <property type="entry name" value="Spore_Ger"/>
</dbReference>
<reference evidence="4" key="2">
    <citation type="submission" date="2021-04" db="EMBL/GenBank/DDBJ databases">
        <authorList>
            <person name="Gilroy R."/>
        </authorList>
    </citation>
    <scope>NUCLEOTIDE SEQUENCE</scope>
    <source>
        <strain evidence="4">421</strain>
    </source>
</reference>
<reference evidence="4" key="1">
    <citation type="journal article" date="2021" name="PeerJ">
        <title>Extensive microbial diversity within the chicken gut microbiome revealed by metagenomics and culture.</title>
        <authorList>
            <person name="Gilroy R."/>
            <person name="Ravi A."/>
            <person name="Getino M."/>
            <person name="Pursley I."/>
            <person name="Horton D.L."/>
            <person name="Alikhan N.F."/>
            <person name="Baker D."/>
            <person name="Gharbi K."/>
            <person name="Hall N."/>
            <person name="Watson M."/>
            <person name="Adriaenssens E.M."/>
            <person name="Foster-Nyarko E."/>
            <person name="Jarju S."/>
            <person name="Secka A."/>
            <person name="Antonio M."/>
            <person name="Oren A."/>
            <person name="Chaudhuri R.R."/>
            <person name="La Ragione R."/>
            <person name="Hildebrand F."/>
            <person name="Pallen M.J."/>
        </authorList>
    </citation>
    <scope>NUCLEOTIDE SEQUENCE</scope>
    <source>
        <strain evidence="4">421</strain>
    </source>
</reference>
<evidence type="ECO:0000256" key="1">
    <source>
        <dbReference type="ARBA" id="ARBA00005278"/>
    </source>
</evidence>
<dbReference type="Pfam" id="PF03323">
    <property type="entry name" value="GerA"/>
    <property type="match status" value="1"/>
</dbReference>
<dbReference type="Proteomes" id="UP000824205">
    <property type="component" value="Unassembled WGS sequence"/>
</dbReference>
<dbReference type="InterPro" id="IPR050768">
    <property type="entry name" value="UPF0353/GerABKA_families"/>
</dbReference>
<dbReference type="PANTHER" id="PTHR22550:SF5">
    <property type="entry name" value="LEUCINE ZIPPER PROTEIN 4"/>
    <property type="match status" value="1"/>
</dbReference>
<evidence type="ECO:0000256" key="2">
    <source>
        <dbReference type="ARBA" id="ARBA00023136"/>
    </source>
</evidence>
<organism evidence="4 5">
    <name type="scientific">Candidatus Eubacterium faecipullorum</name>
    <dbReference type="NCBI Taxonomy" id="2838571"/>
    <lineage>
        <taxon>Bacteria</taxon>
        <taxon>Bacillati</taxon>
        <taxon>Bacillota</taxon>
        <taxon>Clostridia</taxon>
        <taxon>Eubacteriales</taxon>
        <taxon>Eubacteriaceae</taxon>
        <taxon>Eubacterium</taxon>
    </lineage>
</organism>
<dbReference type="PIRSF" id="PIRSF005690">
    <property type="entry name" value="GerBA"/>
    <property type="match status" value="1"/>
</dbReference>